<protein>
    <submittedName>
        <fullName evidence="2">Uncharacterized protein</fullName>
    </submittedName>
</protein>
<dbReference type="GeneID" id="25140509"/>
<dbReference type="GeneID" id="7399201"/>
<dbReference type="Proteomes" id="UP000000740">
    <property type="component" value="Chromosome 2"/>
</dbReference>
<dbReference type="eggNOG" id="arCOG12998">
    <property type="taxonomic scope" value="Archaea"/>
</dbReference>
<sequence length="243" mass="27413">MTREHSPQHDDSTVRHYRADGTLTVTRDDETNEHVIESRSRDPGDKWTRRVPATRTTVEPGKHLWSIPDNWTLRYKLKDEHGSDKGIYEIPETGDSVLVALSHQNDRITDAFHLVEKVGCTTWTARAEVDQDALSDALTHVNKYSDEFPDGVCHALEYLREHPREAVADAEEVAEMSAPECVEDLNGIPASEFDPFYLALRSKEGVVSHPEFEHESEVMAAVRDLLSKYSVVPPSPLVSVTVR</sequence>
<feature type="region of interest" description="Disordered" evidence="1">
    <location>
        <begin position="1"/>
        <end position="48"/>
    </location>
</feature>
<dbReference type="KEGG" id="hla:Hlac_2794"/>
<reference evidence="2 3" key="1">
    <citation type="journal article" date="2016" name="Stand. Genomic Sci.">
        <title>Complete genome sequence of the Antarctic Halorubrum lacusprofundi type strain ACAM 34.</title>
        <authorList>
            <person name="Anderson I.J."/>
            <person name="DasSarma P."/>
            <person name="Lucas S."/>
            <person name="Copeland A."/>
            <person name="Lapidus A."/>
            <person name="Del Rio T.G."/>
            <person name="Tice H."/>
            <person name="Dalin E."/>
            <person name="Bruce D.C."/>
            <person name="Goodwin L."/>
            <person name="Pitluck S."/>
            <person name="Sims D."/>
            <person name="Brettin T.S."/>
            <person name="Detter J.C."/>
            <person name="Han C.S."/>
            <person name="Larimer F."/>
            <person name="Hauser L."/>
            <person name="Land M."/>
            <person name="Ivanova N."/>
            <person name="Richardson P."/>
            <person name="Cavicchioli R."/>
            <person name="DasSarma S."/>
            <person name="Woese C.R."/>
            <person name="Kyrpides N.C."/>
        </authorList>
    </citation>
    <scope>NUCLEOTIDE SEQUENCE [LARGE SCALE GENOMIC DNA]</scope>
    <source>
        <strain evidence="3">ATCC 49239 / DSM 5036 / JCM 8891 / ACAM 34</strain>
    </source>
</reference>
<organism evidence="2 3">
    <name type="scientific">Halorubrum lacusprofundi (strain ATCC 49239 / DSM 5036 / JCM 8891 / ACAM 34)</name>
    <dbReference type="NCBI Taxonomy" id="416348"/>
    <lineage>
        <taxon>Archaea</taxon>
        <taxon>Methanobacteriati</taxon>
        <taxon>Methanobacteriota</taxon>
        <taxon>Stenosarchaea group</taxon>
        <taxon>Halobacteria</taxon>
        <taxon>Halobacteriales</taxon>
        <taxon>Haloferacaceae</taxon>
        <taxon>Halorubrum</taxon>
    </lineage>
</organism>
<dbReference type="EMBL" id="CP001366">
    <property type="protein sequence ID" value="ACM58363.1"/>
    <property type="molecule type" value="Genomic_DNA"/>
</dbReference>
<feature type="compositionally biased region" description="Basic and acidic residues" evidence="1">
    <location>
        <begin position="1"/>
        <end position="19"/>
    </location>
</feature>
<dbReference type="RefSeq" id="WP_009486603.1">
    <property type="nucleotide sequence ID" value="NC_012028.1"/>
</dbReference>
<feature type="compositionally biased region" description="Basic and acidic residues" evidence="1">
    <location>
        <begin position="26"/>
        <end position="48"/>
    </location>
</feature>
<evidence type="ECO:0000313" key="3">
    <source>
        <dbReference type="Proteomes" id="UP000000740"/>
    </source>
</evidence>
<dbReference type="HOGENOM" id="CLU_1140542_0_0_2"/>
<dbReference type="AlphaFoldDB" id="B9LVX3"/>
<proteinExistence type="predicted"/>
<evidence type="ECO:0000313" key="2">
    <source>
        <dbReference type="EMBL" id="ACM58363.1"/>
    </source>
</evidence>
<evidence type="ECO:0000256" key="1">
    <source>
        <dbReference type="SAM" id="MobiDB-lite"/>
    </source>
</evidence>
<gene>
    <name evidence="2" type="ordered locus">Hlac_2794</name>
</gene>
<name>B9LVX3_HALLT</name>
<keyword evidence="3" id="KW-1185">Reference proteome</keyword>
<accession>B9LVX3</accession>